<name>A0ABR2ES54_9ROSI</name>
<feature type="compositionally biased region" description="Basic and acidic residues" evidence="1">
    <location>
        <begin position="132"/>
        <end position="149"/>
    </location>
</feature>
<accession>A0ABR2ES54</accession>
<reference evidence="2 3" key="1">
    <citation type="journal article" date="2024" name="G3 (Bethesda)">
        <title>Genome assembly of Hibiscus sabdariffa L. provides insights into metabolisms of medicinal natural products.</title>
        <authorList>
            <person name="Kim T."/>
        </authorList>
    </citation>
    <scope>NUCLEOTIDE SEQUENCE [LARGE SCALE GENOMIC DNA]</scope>
    <source>
        <strain evidence="2">TK-2024</strain>
        <tissue evidence="2">Old leaves</tissue>
    </source>
</reference>
<organism evidence="2 3">
    <name type="scientific">Hibiscus sabdariffa</name>
    <name type="common">roselle</name>
    <dbReference type="NCBI Taxonomy" id="183260"/>
    <lineage>
        <taxon>Eukaryota</taxon>
        <taxon>Viridiplantae</taxon>
        <taxon>Streptophyta</taxon>
        <taxon>Embryophyta</taxon>
        <taxon>Tracheophyta</taxon>
        <taxon>Spermatophyta</taxon>
        <taxon>Magnoliopsida</taxon>
        <taxon>eudicotyledons</taxon>
        <taxon>Gunneridae</taxon>
        <taxon>Pentapetalae</taxon>
        <taxon>rosids</taxon>
        <taxon>malvids</taxon>
        <taxon>Malvales</taxon>
        <taxon>Malvaceae</taxon>
        <taxon>Malvoideae</taxon>
        <taxon>Hibiscus</taxon>
    </lineage>
</organism>
<evidence type="ECO:0000313" key="3">
    <source>
        <dbReference type="Proteomes" id="UP001472677"/>
    </source>
</evidence>
<gene>
    <name evidence="2" type="ORF">V6N12_058278</name>
</gene>
<feature type="region of interest" description="Disordered" evidence="1">
    <location>
        <begin position="110"/>
        <end position="157"/>
    </location>
</feature>
<evidence type="ECO:0000256" key="1">
    <source>
        <dbReference type="SAM" id="MobiDB-lite"/>
    </source>
</evidence>
<comment type="caution">
    <text evidence="2">The sequence shown here is derived from an EMBL/GenBank/DDBJ whole genome shotgun (WGS) entry which is preliminary data.</text>
</comment>
<protein>
    <submittedName>
        <fullName evidence="2">Uncharacterized protein</fullName>
    </submittedName>
</protein>
<dbReference type="EMBL" id="JBBPBM010000010">
    <property type="protein sequence ID" value="KAK8564695.1"/>
    <property type="molecule type" value="Genomic_DNA"/>
</dbReference>
<sequence length="157" mass="17646">MKGLESVERVMNRLHGFILYELKLTVKRVRNNFEWDRKRFSGSLPHKPGTMGNSVGTSLGHGEGIETSRLRRVSDDIVEVSMEVDLGDRVFQVNVKEIGFNDGTTYPLSNNGKDILEESEKSDESTGVSKLSVEERMEVESVDRSRPGMEAEVLQSL</sequence>
<proteinExistence type="predicted"/>
<evidence type="ECO:0000313" key="2">
    <source>
        <dbReference type="EMBL" id="KAK8564695.1"/>
    </source>
</evidence>
<feature type="compositionally biased region" description="Basic and acidic residues" evidence="1">
    <location>
        <begin position="114"/>
        <end position="124"/>
    </location>
</feature>
<dbReference type="Proteomes" id="UP001472677">
    <property type="component" value="Unassembled WGS sequence"/>
</dbReference>
<keyword evidence="3" id="KW-1185">Reference proteome</keyword>